<accession>A0ABZ0L649</accession>
<gene>
    <name evidence="1" type="ORF">QWT69_00795</name>
</gene>
<dbReference type="EMBL" id="CP129118">
    <property type="protein sequence ID" value="WOV87692.1"/>
    <property type="molecule type" value="Genomic_DNA"/>
</dbReference>
<evidence type="ECO:0008006" key="3">
    <source>
        <dbReference type="Google" id="ProtNLM"/>
    </source>
</evidence>
<dbReference type="Proteomes" id="UP001303902">
    <property type="component" value="Chromosome"/>
</dbReference>
<name>A0ABZ0L649_9BACL</name>
<evidence type="ECO:0000313" key="1">
    <source>
        <dbReference type="EMBL" id="WOV87692.1"/>
    </source>
</evidence>
<keyword evidence="2" id="KW-1185">Reference proteome</keyword>
<sequence>MKKSIVAGLLVLILGISFYLYLENNKKTTFGEAFKNGFDHKSITEITVEDRQFPDKEFNLTEAQLMNIVDETSEMKIRKVKSTPMMSYEVKILYDDKGIEKTTGFVLGYNNVLQMIDGHFYEITSPNILSEEIRKELNGMK</sequence>
<evidence type="ECO:0000313" key="2">
    <source>
        <dbReference type="Proteomes" id="UP001303902"/>
    </source>
</evidence>
<protein>
    <recommendedName>
        <fullName evidence="3">DUF1310 domain-containing protein</fullName>
    </recommendedName>
</protein>
<organism evidence="1 2">
    <name type="scientific">Sporosarcina oncorhynchi</name>
    <dbReference type="NCBI Taxonomy" id="3056444"/>
    <lineage>
        <taxon>Bacteria</taxon>
        <taxon>Bacillati</taxon>
        <taxon>Bacillota</taxon>
        <taxon>Bacilli</taxon>
        <taxon>Bacillales</taxon>
        <taxon>Caryophanaceae</taxon>
        <taxon>Sporosarcina</taxon>
    </lineage>
</organism>
<reference evidence="1 2" key="1">
    <citation type="submission" date="2023-06" db="EMBL/GenBank/DDBJ databases">
        <title>Sporosarcina sp. nov., isolated from Korean tranditional fermented seafood 'Jeotgal'.</title>
        <authorList>
            <person name="Yang A.I."/>
            <person name="Shin N.-R."/>
        </authorList>
    </citation>
    <scope>NUCLEOTIDE SEQUENCE [LARGE SCALE GENOMIC DNA]</scope>
    <source>
        <strain evidence="1 2">T2O-4</strain>
    </source>
</reference>
<proteinExistence type="predicted"/>
<dbReference type="RefSeq" id="WP_317968044.1">
    <property type="nucleotide sequence ID" value="NZ_CP129118.1"/>
</dbReference>